<accession>A0A0P8DUB0</accession>
<comment type="caution">
    <text evidence="1">The sequence shown here is derived from an EMBL/GenBank/DDBJ whole genome shotgun (WGS) entry which is preliminary data.</text>
</comment>
<reference evidence="1 2" key="1">
    <citation type="submission" date="2015-09" db="EMBL/GenBank/DDBJ databases">
        <title>A metagenomics-based metabolic model of nitrate-dependent anaerobic oxidation of methane by Methanoperedens-like archaea.</title>
        <authorList>
            <person name="Arshad A."/>
            <person name="Speth D.R."/>
            <person name="De Graaf R.M."/>
            <person name="Op Den Camp H.J."/>
            <person name="Jetten M.S."/>
            <person name="Welte C.U."/>
        </authorList>
    </citation>
    <scope>NUCLEOTIDE SEQUENCE [LARGE SCALE GENOMIC DNA]</scope>
</reference>
<evidence type="ECO:0000313" key="2">
    <source>
        <dbReference type="Proteomes" id="UP000050360"/>
    </source>
</evidence>
<organism evidence="1 2">
    <name type="scientific">Candidatus Methanoperedens nitratireducens</name>
    <dbReference type="NCBI Taxonomy" id="1392998"/>
    <lineage>
        <taxon>Archaea</taxon>
        <taxon>Methanobacteriati</taxon>
        <taxon>Methanobacteriota</taxon>
        <taxon>Stenosarchaea group</taxon>
        <taxon>Methanomicrobia</taxon>
        <taxon>Methanosarcinales</taxon>
        <taxon>ANME-2 cluster</taxon>
        <taxon>Candidatus Methanoperedentaceae</taxon>
        <taxon>Candidatus Methanoperedens</taxon>
    </lineage>
</organism>
<dbReference type="Proteomes" id="UP000050360">
    <property type="component" value="Unassembled WGS sequence"/>
</dbReference>
<evidence type="ECO:0000313" key="1">
    <source>
        <dbReference type="EMBL" id="KPQ40959.1"/>
    </source>
</evidence>
<name>A0A0P8DUB0_9EURY</name>
<feature type="non-terminal residue" evidence="1">
    <location>
        <position position="1"/>
    </location>
</feature>
<dbReference type="AlphaFoldDB" id="A0A0P8DUB0"/>
<proteinExistence type="predicted"/>
<dbReference type="EMBL" id="LKCM01000479">
    <property type="protein sequence ID" value="KPQ40959.1"/>
    <property type="molecule type" value="Genomic_DNA"/>
</dbReference>
<sequence length="25" mass="2881">DTFNEKYAHVVKVQKINGESRVESC</sequence>
<protein>
    <submittedName>
        <fullName evidence="1">Uncharacterized protein</fullName>
    </submittedName>
</protein>
<gene>
    <name evidence="1" type="ORF">MPEBLZ_04494</name>
</gene>